<gene>
    <name evidence="1" type="ORF">DAPPUDRAFT_111169</name>
</gene>
<dbReference type="AlphaFoldDB" id="E9H8E3"/>
<reference evidence="1 2" key="1">
    <citation type="journal article" date="2011" name="Science">
        <title>The ecoresponsive genome of Daphnia pulex.</title>
        <authorList>
            <person name="Colbourne J.K."/>
            <person name="Pfrender M.E."/>
            <person name="Gilbert D."/>
            <person name="Thomas W.K."/>
            <person name="Tucker A."/>
            <person name="Oakley T.H."/>
            <person name="Tokishita S."/>
            <person name="Aerts A."/>
            <person name="Arnold G.J."/>
            <person name="Basu M.K."/>
            <person name="Bauer D.J."/>
            <person name="Caceres C.E."/>
            <person name="Carmel L."/>
            <person name="Casola C."/>
            <person name="Choi J.H."/>
            <person name="Detter J.C."/>
            <person name="Dong Q."/>
            <person name="Dusheyko S."/>
            <person name="Eads B.D."/>
            <person name="Frohlich T."/>
            <person name="Geiler-Samerotte K.A."/>
            <person name="Gerlach D."/>
            <person name="Hatcher P."/>
            <person name="Jogdeo S."/>
            <person name="Krijgsveld J."/>
            <person name="Kriventseva E.V."/>
            <person name="Kultz D."/>
            <person name="Laforsch C."/>
            <person name="Lindquist E."/>
            <person name="Lopez J."/>
            <person name="Manak J.R."/>
            <person name="Muller J."/>
            <person name="Pangilinan J."/>
            <person name="Patwardhan R.P."/>
            <person name="Pitluck S."/>
            <person name="Pritham E.J."/>
            <person name="Rechtsteiner A."/>
            <person name="Rho M."/>
            <person name="Rogozin I.B."/>
            <person name="Sakarya O."/>
            <person name="Salamov A."/>
            <person name="Schaack S."/>
            <person name="Shapiro H."/>
            <person name="Shiga Y."/>
            <person name="Skalitzky C."/>
            <person name="Smith Z."/>
            <person name="Souvorov A."/>
            <person name="Sung W."/>
            <person name="Tang Z."/>
            <person name="Tsuchiya D."/>
            <person name="Tu H."/>
            <person name="Vos H."/>
            <person name="Wang M."/>
            <person name="Wolf Y.I."/>
            <person name="Yamagata H."/>
            <person name="Yamada T."/>
            <person name="Ye Y."/>
            <person name="Shaw J.R."/>
            <person name="Andrews J."/>
            <person name="Crease T.J."/>
            <person name="Tang H."/>
            <person name="Lucas S.M."/>
            <person name="Robertson H.M."/>
            <person name="Bork P."/>
            <person name="Koonin E.V."/>
            <person name="Zdobnov E.M."/>
            <person name="Grigoriev I.V."/>
            <person name="Lynch M."/>
            <person name="Boore J.L."/>
        </authorList>
    </citation>
    <scope>NUCLEOTIDE SEQUENCE [LARGE SCALE GENOMIC DNA]</scope>
</reference>
<dbReference type="EMBL" id="GL732604">
    <property type="protein sequence ID" value="EFX72000.1"/>
    <property type="molecule type" value="Genomic_DNA"/>
</dbReference>
<dbReference type="Proteomes" id="UP000000305">
    <property type="component" value="Unassembled WGS sequence"/>
</dbReference>
<name>E9H8E3_DAPPU</name>
<dbReference type="KEGG" id="dpx:DAPPUDRAFT_111169"/>
<sequence length="139" mass="15476">MGLNKLCIKAQQHLPLVHLDLFVVALQLGSEEHLPPVHLDLFVVAVQLGDEEHQTPVHLDLFVVAVQLGDKEHKPPVQLNLFGVLRLLFEPVDFHHPANGPTYVVDEVQMLPAKNFLTTTNDQTIPPCTQQKSSVAKTQ</sequence>
<organism evidence="1 2">
    <name type="scientific">Daphnia pulex</name>
    <name type="common">Water flea</name>
    <dbReference type="NCBI Taxonomy" id="6669"/>
    <lineage>
        <taxon>Eukaryota</taxon>
        <taxon>Metazoa</taxon>
        <taxon>Ecdysozoa</taxon>
        <taxon>Arthropoda</taxon>
        <taxon>Crustacea</taxon>
        <taxon>Branchiopoda</taxon>
        <taxon>Diplostraca</taxon>
        <taxon>Cladocera</taxon>
        <taxon>Anomopoda</taxon>
        <taxon>Daphniidae</taxon>
        <taxon>Daphnia</taxon>
    </lineage>
</organism>
<dbReference type="InParanoid" id="E9H8E3"/>
<accession>E9H8E3</accession>
<dbReference type="HOGENOM" id="CLU_1847171_0_0_1"/>
<protein>
    <submittedName>
        <fullName evidence="1">Uncharacterized protein</fullName>
    </submittedName>
</protein>
<keyword evidence="2" id="KW-1185">Reference proteome</keyword>
<evidence type="ECO:0000313" key="1">
    <source>
        <dbReference type="EMBL" id="EFX72000.1"/>
    </source>
</evidence>
<evidence type="ECO:0000313" key="2">
    <source>
        <dbReference type="Proteomes" id="UP000000305"/>
    </source>
</evidence>
<proteinExistence type="predicted"/>